<dbReference type="Pfam" id="PF02826">
    <property type="entry name" value="2-Hacid_dh_C"/>
    <property type="match status" value="2"/>
</dbReference>
<feature type="compositionally biased region" description="Low complexity" evidence="5">
    <location>
        <begin position="203"/>
        <end position="220"/>
    </location>
</feature>
<dbReference type="InParanoid" id="A0A6N7EVB6"/>
<evidence type="ECO:0000313" key="9">
    <source>
        <dbReference type="Proteomes" id="UP000471298"/>
    </source>
</evidence>
<evidence type="ECO:0000256" key="3">
    <source>
        <dbReference type="ARBA" id="ARBA00023027"/>
    </source>
</evidence>
<evidence type="ECO:0000259" key="6">
    <source>
        <dbReference type="Pfam" id="PF00389"/>
    </source>
</evidence>
<feature type="compositionally biased region" description="Basic residues" evidence="5">
    <location>
        <begin position="1"/>
        <end position="15"/>
    </location>
</feature>
<dbReference type="CDD" id="cd12162">
    <property type="entry name" value="2-Hacid_dh_4"/>
    <property type="match status" value="1"/>
</dbReference>
<evidence type="ECO:0000256" key="1">
    <source>
        <dbReference type="ARBA" id="ARBA00005854"/>
    </source>
</evidence>
<dbReference type="RefSeq" id="WP_152810408.1">
    <property type="nucleotide sequence ID" value="NZ_WHNW01000007.1"/>
</dbReference>
<feature type="domain" description="D-isomer specific 2-hydroxyacid dehydrogenase NAD-binding" evidence="7">
    <location>
        <begin position="225"/>
        <end position="338"/>
    </location>
</feature>
<organism evidence="8 9">
    <name type="scientific">Ostreibacterium oceani</name>
    <dbReference type="NCBI Taxonomy" id="2654998"/>
    <lineage>
        <taxon>Bacteria</taxon>
        <taxon>Pseudomonadati</taxon>
        <taxon>Pseudomonadota</taxon>
        <taxon>Gammaproteobacteria</taxon>
        <taxon>Cardiobacteriales</taxon>
        <taxon>Ostreibacteriaceae</taxon>
        <taxon>Ostreibacterium</taxon>
    </lineage>
</organism>
<keyword evidence="9" id="KW-1185">Reference proteome</keyword>
<sequence length="369" mass="41140">MTRNHNHNHNNHHHQQPNTPKTIVFLDRQTFPRDIVLARPSIAHEWIAYDETAPELIVPRLQDADIAITNKVVLNADVLAQLPQLKLIVVSATGYNNVDIDYCKAHGIAVCNVTAYAKQTVAEHTIAMILTLSRHLLAYHNDVLQQHWHQSPIFCLHHHPMNDLCGKTIGLIGQGAIGLAVAELASAFKMHVQFLAPSEYRNSGNMNNTNDTGNTENTGNLHHKTSDSNNQAKTHPYACVSWETFLATSDIISLHCPLTKDTANLIDRKAYQQMHKKPMIINTARGGIANEADTVQALANQQISAIGFDTLTQEPMTTTHPFQPLLGQPNVMITPHNAWASQDTMKALWSQVIRNIELFCQGQIDNRIV</sequence>
<protein>
    <submittedName>
        <fullName evidence="8">Glycerate dehydrogenase</fullName>
    </submittedName>
</protein>
<keyword evidence="2 4" id="KW-0560">Oxidoreductase</keyword>
<feature type="region of interest" description="Disordered" evidence="5">
    <location>
        <begin position="203"/>
        <end position="232"/>
    </location>
</feature>
<evidence type="ECO:0000256" key="4">
    <source>
        <dbReference type="RuleBase" id="RU003719"/>
    </source>
</evidence>
<dbReference type="InterPro" id="IPR006140">
    <property type="entry name" value="D-isomer_DH_NAD-bd"/>
</dbReference>
<evidence type="ECO:0000313" key="8">
    <source>
        <dbReference type="EMBL" id="MPV86412.1"/>
    </source>
</evidence>
<dbReference type="InterPro" id="IPR029753">
    <property type="entry name" value="D-isomer_DH_CS"/>
</dbReference>
<dbReference type="GO" id="GO:0051287">
    <property type="term" value="F:NAD binding"/>
    <property type="evidence" value="ECO:0007669"/>
    <property type="project" value="InterPro"/>
</dbReference>
<dbReference type="PANTHER" id="PTHR43761">
    <property type="entry name" value="D-ISOMER SPECIFIC 2-HYDROXYACID DEHYDROGENASE FAMILY PROTEIN (AFU_ORTHOLOGUE AFUA_1G13630)"/>
    <property type="match status" value="1"/>
</dbReference>
<feature type="domain" description="D-isomer specific 2-hydroxyacid dehydrogenase NAD-binding" evidence="7">
    <location>
        <begin position="126"/>
        <end position="203"/>
    </location>
</feature>
<dbReference type="InterPro" id="IPR050418">
    <property type="entry name" value="D-iso_2-hydroxyacid_DH_PdxB"/>
</dbReference>
<dbReference type="Proteomes" id="UP000471298">
    <property type="component" value="Unassembled WGS sequence"/>
</dbReference>
<dbReference type="GO" id="GO:0016616">
    <property type="term" value="F:oxidoreductase activity, acting on the CH-OH group of donors, NAD or NADP as acceptor"/>
    <property type="evidence" value="ECO:0007669"/>
    <property type="project" value="InterPro"/>
</dbReference>
<dbReference type="AlphaFoldDB" id="A0A6N7EVB6"/>
<comment type="similarity">
    <text evidence="1 4">Belongs to the D-isomer specific 2-hydroxyacid dehydrogenase family.</text>
</comment>
<accession>A0A6N7EVB6</accession>
<feature type="domain" description="D-isomer specific 2-hydroxyacid dehydrogenase catalytic" evidence="6">
    <location>
        <begin position="45"/>
        <end position="367"/>
    </location>
</feature>
<comment type="caution">
    <text evidence="8">The sequence shown here is derived from an EMBL/GenBank/DDBJ whole genome shotgun (WGS) entry which is preliminary data.</text>
</comment>
<dbReference type="Pfam" id="PF00389">
    <property type="entry name" value="2-Hacid_dh"/>
    <property type="match status" value="1"/>
</dbReference>
<dbReference type="EMBL" id="WHNW01000007">
    <property type="protein sequence ID" value="MPV86412.1"/>
    <property type="molecule type" value="Genomic_DNA"/>
</dbReference>
<dbReference type="SUPFAM" id="SSF51735">
    <property type="entry name" value="NAD(P)-binding Rossmann-fold domains"/>
    <property type="match status" value="1"/>
</dbReference>
<dbReference type="PANTHER" id="PTHR43761:SF1">
    <property type="entry name" value="D-ISOMER SPECIFIC 2-HYDROXYACID DEHYDROGENASE CATALYTIC DOMAIN-CONTAINING PROTEIN-RELATED"/>
    <property type="match status" value="1"/>
</dbReference>
<dbReference type="InterPro" id="IPR036291">
    <property type="entry name" value="NAD(P)-bd_dom_sf"/>
</dbReference>
<reference evidence="8 9" key="1">
    <citation type="submission" date="2019-10" db="EMBL/GenBank/DDBJ databases">
        <title>Cardiobacteriales fam. a chemoheterotrophic member of the order Cardiobacteriales, and proposal of Cardiobacteriales fam. nov.</title>
        <authorList>
            <person name="Wang C."/>
        </authorList>
    </citation>
    <scope>NUCLEOTIDE SEQUENCE [LARGE SCALE GENOMIC DNA]</scope>
    <source>
        <strain evidence="8 9">ML27</strain>
    </source>
</reference>
<evidence type="ECO:0000259" key="7">
    <source>
        <dbReference type="Pfam" id="PF02826"/>
    </source>
</evidence>
<name>A0A6N7EVB6_9GAMM</name>
<proteinExistence type="inferred from homology"/>
<gene>
    <name evidence="8" type="ORF">GCU85_06675</name>
</gene>
<evidence type="ECO:0000256" key="5">
    <source>
        <dbReference type="SAM" id="MobiDB-lite"/>
    </source>
</evidence>
<dbReference type="SUPFAM" id="SSF52283">
    <property type="entry name" value="Formate/glycerate dehydrogenase catalytic domain-like"/>
    <property type="match status" value="1"/>
</dbReference>
<keyword evidence="3" id="KW-0520">NAD</keyword>
<dbReference type="Gene3D" id="3.40.50.720">
    <property type="entry name" value="NAD(P)-binding Rossmann-like Domain"/>
    <property type="match status" value="4"/>
</dbReference>
<evidence type="ECO:0000256" key="2">
    <source>
        <dbReference type="ARBA" id="ARBA00023002"/>
    </source>
</evidence>
<dbReference type="PROSITE" id="PS00670">
    <property type="entry name" value="D_2_HYDROXYACID_DH_2"/>
    <property type="match status" value="1"/>
</dbReference>
<feature type="region of interest" description="Disordered" evidence="5">
    <location>
        <begin position="1"/>
        <end position="20"/>
    </location>
</feature>
<dbReference type="InterPro" id="IPR006139">
    <property type="entry name" value="D-isomer_2_OHA_DH_cat_dom"/>
</dbReference>